<dbReference type="SUPFAM" id="SSF75704">
    <property type="entry name" value="Mitotic arrest deficient-like 1, Mad1"/>
    <property type="match status" value="1"/>
</dbReference>
<proteinExistence type="predicted"/>
<gene>
    <name evidence="2" type="ORF">ABT56_18955</name>
</gene>
<dbReference type="RefSeq" id="WP_047880476.1">
    <property type="nucleotide sequence ID" value="NZ_LDOT01000032.1"/>
</dbReference>
<protein>
    <recommendedName>
        <fullName evidence="4">KfrA N-terminal DNA-binding domain-containing protein</fullName>
    </recommendedName>
</protein>
<reference evidence="2 3" key="1">
    <citation type="submission" date="2015-05" db="EMBL/GenBank/DDBJ databases">
        <title>Photobacterium galathea sp. nov.</title>
        <authorList>
            <person name="Machado H."/>
            <person name="Gram L."/>
        </authorList>
    </citation>
    <scope>NUCLEOTIDE SEQUENCE [LARGE SCALE GENOMIC DNA]</scope>
    <source>
        <strain evidence="2 3">CGMCC 1.12159</strain>
    </source>
</reference>
<dbReference type="PATRIC" id="fig|1195763.3.peg.4051"/>
<evidence type="ECO:0000313" key="3">
    <source>
        <dbReference type="Proteomes" id="UP000036097"/>
    </source>
</evidence>
<dbReference type="AlphaFoldDB" id="A0A0J1GVP5"/>
<dbReference type="STRING" id="1195763.ABT56_18955"/>
<evidence type="ECO:0008006" key="4">
    <source>
        <dbReference type="Google" id="ProtNLM"/>
    </source>
</evidence>
<feature type="coiled-coil region" evidence="1">
    <location>
        <begin position="140"/>
        <end position="295"/>
    </location>
</feature>
<evidence type="ECO:0000256" key="1">
    <source>
        <dbReference type="SAM" id="Coils"/>
    </source>
</evidence>
<dbReference type="OrthoDB" id="9131752at2"/>
<evidence type="ECO:0000313" key="2">
    <source>
        <dbReference type="EMBL" id="KLV03514.1"/>
    </source>
</evidence>
<comment type="caution">
    <text evidence="2">The sequence shown here is derived from an EMBL/GenBank/DDBJ whole genome shotgun (WGS) entry which is preliminary data.</text>
</comment>
<name>A0A0J1GVP5_9GAMM</name>
<sequence length="315" mass="35674">MRPTEVTDQSIIEAGHILIDEGTQLNKITGYALRQKIGKGTPTRLIGVWQSYLADQNNNPLDSQSIVDTESSEQIDINDVLEHSFSSVEGIFNGIIAAVRKQVESEQEEKMIASLAIKDDEHQKAIEELINNQNAISESISDLNMSIDELSNTNDELTSRNDELKGQLDELNAKLLEANTNNAAVQDEIQQLKSEKRTLDVECEEYKASIKQLNIKAQELNEALIHKTELQGEINTLKTELNHMSELKESINGLRKTEGLYHQAQGELNILRVEHEQQKNKLEEQGRQLEELAHLRHIESEYKRLIVSDNETKAE</sequence>
<organism evidence="2 3">
    <name type="scientific">Photobacterium aquae</name>
    <dbReference type="NCBI Taxonomy" id="1195763"/>
    <lineage>
        <taxon>Bacteria</taxon>
        <taxon>Pseudomonadati</taxon>
        <taxon>Pseudomonadota</taxon>
        <taxon>Gammaproteobacteria</taxon>
        <taxon>Vibrionales</taxon>
        <taxon>Vibrionaceae</taxon>
        <taxon>Photobacterium</taxon>
    </lineage>
</organism>
<dbReference type="Gene3D" id="1.20.5.4090">
    <property type="match status" value="1"/>
</dbReference>
<dbReference type="Proteomes" id="UP000036097">
    <property type="component" value="Unassembled WGS sequence"/>
</dbReference>
<dbReference type="EMBL" id="LDOT01000032">
    <property type="protein sequence ID" value="KLV03514.1"/>
    <property type="molecule type" value="Genomic_DNA"/>
</dbReference>
<keyword evidence="1" id="KW-0175">Coiled coil</keyword>
<keyword evidence="3" id="KW-1185">Reference proteome</keyword>
<accession>A0A0J1GVP5</accession>